<accession>A0ABC9W0Q5</accession>
<keyword evidence="3" id="KW-1185">Reference proteome</keyword>
<organism evidence="2 3">
    <name type="scientific">Grus japonensis</name>
    <name type="common">Japanese crane</name>
    <name type="synonym">Red-crowned crane</name>
    <dbReference type="NCBI Taxonomy" id="30415"/>
    <lineage>
        <taxon>Eukaryota</taxon>
        <taxon>Metazoa</taxon>
        <taxon>Chordata</taxon>
        <taxon>Craniata</taxon>
        <taxon>Vertebrata</taxon>
        <taxon>Euteleostomi</taxon>
        <taxon>Archelosauria</taxon>
        <taxon>Archosauria</taxon>
        <taxon>Dinosauria</taxon>
        <taxon>Saurischia</taxon>
        <taxon>Theropoda</taxon>
        <taxon>Coelurosauria</taxon>
        <taxon>Aves</taxon>
        <taxon>Neognathae</taxon>
        <taxon>Neoaves</taxon>
        <taxon>Gruiformes</taxon>
        <taxon>Gruidae</taxon>
        <taxon>Grus</taxon>
    </lineage>
</organism>
<sequence>MLSSTLSESKVPSQNQDSCDIPKVNQACGATVSLRPYDMIGGSLRMPHNRKVLRRSSSIIGGSAGIEMLFEKKAAAASLKCLDITRKDESKSERKVELPLGKKLSKSYSQSCVYVSTDRKDSKRCSGTGTSQKDSKQCRTLPLRKLDTSAWRCRGPFSYCFLSRGNDDDDDDDDDDDGDSHQLSCLFEPQLPHEVAEPVSQSFSSENEQKVLESPKAAEPLQDEAVKAHEKSSADIQGGQIDVNLNDVAFDARITRINVMKEKTYAMPDGFIAAQKDANELLSLVRASMGKREDLHPETYDLKLSKYKQLLSMESRQLGSACRKMAMADKSPEEMLLAMTSSFQVLCCLTEACMRLVKVMNSETQQQEIIAKIDEVVINYICLLEAAEAVSGKTSSDPSIKLLARHSTTMAAIEFSHSTHQAESPELCAHQKACGNTELPQKHAATQLSGCRGCLSLALAGEGTSEIGCLRCDQVDDLLSLVAELCEEVERLRSIREAEREIDWWSQALPSLKQKQEQLTDQSQSEGNLVSCPCQAEGSSLKEGSEWKQVHVQRGRQIFSSSPTSPSHVPLCNRYQALAVEGHSSEDMDDSQGTPEVTPRHKRPMPWVVTTPTKKKRRVIVVGDSHLKGTEGPICRADPPLREVCCLPGARVKDIARKLPSLVQPSDCYPLLLLHVGRDEAETCTMKAIKRDFRLLGQSLKDSGAQVIFSSFLPVEGSNLGRNRRTQSINAWLCDWCQRHNFGFFDNGEVYTAPGLMNPDGIHLSQRGKRIFAQELAGLIDGALN</sequence>
<evidence type="ECO:0000313" key="3">
    <source>
        <dbReference type="Proteomes" id="UP001623348"/>
    </source>
</evidence>
<dbReference type="Gene3D" id="3.40.50.12690">
    <property type="match status" value="1"/>
</dbReference>
<evidence type="ECO:0000313" key="2">
    <source>
        <dbReference type="EMBL" id="GAB0178598.1"/>
    </source>
</evidence>
<evidence type="ECO:0000256" key="1">
    <source>
        <dbReference type="SAM" id="MobiDB-lite"/>
    </source>
</evidence>
<dbReference type="PANTHER" id="PTHR46221:SF4">
    <property type="entry name" value="FERM AND PDZ DOMAIN-CONTAINING PROTEIN 4"/>
    <property type="match status" value="1"/>
</dbReference>
<feature type="compositionally biased region" description="Basic and acidic residues" evidence="1">
    <location>
        <begin position="224"/>
        <end position="233"/>
    </location>
</feature>
<protein>
    <submittedName>
        <fullName evidence="2">FERM and PDZ domain-containing protein 4</fullName>
    </submittedName>
</protein>
<comment type="caution">
    <text evidence="2">The sequence shown here is derived from an EMBL/GenBank/DDBJ whole genome shotgun (WGS) entry which is preliminary data.</text>
</comment>
<dbReference type="Proteomes" id="UP001623348">
    <property type="component" value="Unassembled WGS sequence"/>
</dbReference>
<gene>
    <name evidence="2" type="ORF">GRJ2_000325100</name>
</gene>
<dbReference type="PANTHER" id="PTHR46221">
    <property type="entry name" value="FERM AND PDZ DOMAIN-CONTAINING PROTEIN FAMILY MEMBER"/>
    <property type="match status" value="1"/>
</dbReference>
<dbReference type="EMBL" id="BAAFJT010000001">
    <property type="protein sequence ID" value="GAB0178598.1"/>
    <property type="molecule type" value="Genomic_DNA"/>
</dbReference>
<dbReference type="SUPFAM" id="SSF52266">
    <property type="entry name" value="SGNH hydrolase"/>
    <property type="match status" value="1"/>
</dbReference>
<proteinExistence type="predicted"/>
<feature type="region of interest" description="Disordered" evidence="1">
    <location>
        <begin position="196"/>
        <end position="234"/>
    </location>
</feature>
<feature type="region of interest" description="Disordered" evidence="1">
    <location>
        <begin position="583"/>
        <end position="606"/>
    </location>
</feature>
<name>A0ABC9W0Q5_GRUJA</name>
<reference evidence="2 3" key="1">
    <citation type="submission" date="2024-06" db="EMBL/GenBank/DDBJ databases">
        <title>The draft genome of Grus japonensis, version 3.</title>
        <authorList>
            <person name="Nabeshima K."/>
            <person name="Suzuki S."/>
            <person name="Onuma M."/>
        </authorList>
    </citation>
    <scope>NUCLEOTIDE SEQUENCE [LARGE SCALE GENOMIC DNA]</scope>
    <source>
        <strain evidence="2 3">451A</strain>
    </source>
</reference>
<dbReference type="Gene3D" id="3.40.50.12700">
    <property type="match status" value="1"/>
</dbReference>
<dbReference type="AlphaFoldDB" id="A0ABC9W0Q5"/>